<dbReference type="HOGENOM" id="CLU_1428550_0_0_1"/>
<reference evidence="1 2" key="1">
    <citation type="journal article" date="2012" name="PLoS Pathog.">
        <title>Diverse lifestyles and strategies of plant pathogenesis encoded in the genomes of eighteen Dothideomycetes fungi.</title>
        <authorList>
            <person name="Ohm R.A."/>
            <person name="Feau N."/>
            <person name="Henrissat B."/>
            <person name="Schoch C.L."/>
            <person name="Horwitz B.A."/>
            <person name="Barry K.W."/>
            <person name="Condon B.J."/>
            <person name="Copeland A.C."/>
            <person name="Dhillon B."/>
            <person name="Glaser F."/>
            <person name="Hesse C.N."/>
            <person name="Kosti I."/>
            <person name="LaButti K."/>
            <person name="Lindquist E.A."/>
            <person name="Lucas S."/>
            <person name="Salamov A.A."/>
            <person name="Bradshaw R.E."/>
            <person name="Ciuffetti L."/>
            <person name="Hamelin R.C."/>
            <person name="Kema G.H.J."/>
            <person name="Lawrence C."/>
            <person name="Scott J.A."/>
            <person name="Spatafora J.W."/>
            <person name="Turgeon B.G."/>
            <person name="de Wit P.J.G.M."/>
            <person name="Zhong S."/>
            <person name="Goodwin S.B."/>
            <person name="Grigoriev I.V."/>
        </authorList>
    </citation>
    <scope>NUCLEOTIDE SEQUENCE [LARGE SCALE GENOMIC DNA]</scope>
    <source>
        <strain evidence="1 2">CIRAD86</strain>
    </source>
</reference>
<dbReference type="EMBL" id="KB446562">
    <property type="protein sequence ID" value="EME79705.1"/>
    <property type="molecule type" value="Genomic_DNA"/>
</dbReference>
<evidence type="ECO:0000313" key="1">
    <source>
        <dbReference type="EMBL" id="EME79705.1"/>
    </source>
</evidence>
<dbReference type="AlphaFoldDB" id="M2YPP5"/>
<proteinExistence type="predicted"/>
<name>M2YPP5_PSEFD</name>
<dbReference type="OrthoDB" id="3649282at2759"/>
<organism evidence="1 2">
    <name type="scientific">Pseudocercospora fijiensis (strain CIRAD86)</name>
    <name type="common">Black leaf streak disease fungus</name>
    <name type="synonym">Mycosphaerella fijiensis</name>
    <dbReference type="NCBI Taxonomy" id="383855"/>
    <lineage>
        <taxon>Eukaryota</taxon>
        <taxon>Fungi</taxon>
        <taxon>Dikarya</taxon>
        <taxon>Ascomycota</taxon>
        <taxon>Pezizomycotina</taxon>
        <taxon>Dothideomycetes</taxon>
        <taxon>Dothideomycetidae</taxon>
        <taxon>Mycosphaerellales</taxon>
        <taxon>Mycosphaerellaceae</taxon>
        <taxon>Pseudocercospora</taxon>
    </lineage>
</organism>
<accession>M2YPP5</accession>
<gene>
    <name evidence="1" type="ORF">MYCFIDRAFT_81186</name>
</gene>
<keyword evidence="2" id="KW-1185">Reference proteome</keyword>
<dbReference type="RefSeq" id="XP_007930354.1">
    <property type="nucleotide sequence ID" value="XM_007932163.1"/>
</dbReference>
<dbReference type="KEGG" id="pfj:MYCFIDRAFT_81186"/>
<dbReference type="VEuPathDB" id="FungiDB:MYCFIDRAFT_81186"/>
<dbReference type="GeneID" id="19341807"/>
<evidence type="ECO:0000313" key="2">
    <source>
        <dbReference type="Proteomes" id="UP000016932"/>
    </source>
</evidence>
<protein>
    <submittedName>
        <fullName evidence="1">Uncharacterized protein</fullName>
    </submittedName>
</protein>
<sequence>MSYEYTDNPTLPYELKLMIAPSLVPGILRDVERSWLREMAMDYREFNHFCRRSDDEQYRWRTKLVIELFPSADFSNPPEQLSNANLVRQPLTMAEKRILAHRDQWSSSGHRPQDPKQLDRQIFQGLTEIWLDLIRTSGLPHFVRHVCVIAKDNDRPSPAFRARGVDGRALGNITSALKHLVGAHNVVTVF</sequence>
<dbReference type="Proteomes" id="UP000016932">
    <property type="component" value="Unassembled WGS sequence"/>
</dbReference>